<organism evidence="2 3">
    <name type="scientific">Smittium mucronatum</name>
    <dbReference type="NCBI Taxonomy" id="133383"/>
    <lineage>
        <taxon>Eukaryota</taxon>
        <taxon>Fungi</taxon>
        <taxon>Fungi incertae sedis</taxon>
        <taxon>Zoopagomycota</taxon>
        <taxon>Kickxellomycotina</taxon>
        <taxon>Harpellomycetes</taxon>
        <taxon>Harpellales</taxon>
        <taxon>Legeriomycetaceae</taxon>
        <taxon>Smittium</taxon>
    </lineage>
</organism>
<dbReference type="EMBL" id="LSSL01000011">
    <property type="protein sequence ID" value="OLY85744.1"/>
    <property type="molecule type" value="Genomic_DNA"/>
</dbReference>
<sequence>MFNPIMNAWSALKADIKKKYNNLLFLEDGDPEGHFSQVEWTTRLIEFVINDSMDVITPEMHKRFIEHTNKFYSWALELGDMDFGA</sequence>
<reference evidence="2" key="2">
    <citation type="submission" date="2017-01" db="EMBL/GenBank/DDBJ databases">
        <authorList>
            <person name="Mah S.A."/>
            <person name="Swanson W.J."/>
            <person name="Moy G.W."/>
            <person name="Vacquier V.D."/>
        </authorList>
    </citation>
    <scope>NUCLEOTIDE SEQUENCE</scope>
    <source>
        <strain evidence="2">ALG-7-W6</strain>
    </source>
</reference>
<dbReference type="EMBL" id="LSSL01003020">
    <property type="protein sequence ID" value="OLY80891.1"/>
    <property type="molecule type" value="Genomic_DNA"/>
</dbReference>
<protein>
    <submittedName>
        <fullName evidence="2">Uncharacterized protein</fullName>
    </submittedName>
</protein>
<name>A0A1R0H9G6_9FUNG</name>
<comment type="caution">
    <text evidence="2">The sequence shown here is derived from an EMBL/GenBank/DDBJ whole genome shotgun (WGS) entry which is preliminary data.</text>
</comment>
<evidence type="ECO:0000313" key="2">
    <source>
        <dbReference type="EMBL" id="OLY85744.1"/>
    </source>
</evidence>
<proteinExistence type="predicted"/>
<gene>
    <name evidence="1" type="ORF">AYI68_g5006</name>
    <name evidence="2" type="ORF">AYI68_g63</name>
</gene>
<dbReference type="AlphaFoldDB" id="A0A1R0H9G6"/>
<evidence type="ECO:0000313" key="3">
    <source>
        <dbReference type="Proteomes" id="UP000187455"/>
    </source>
</evidence>
<dbReference type="Proteomes" id="UP000187455">
    <property type="component" value="Unassembled WGS sequence"/>
</dbReference>
<reference evidence="2 3" key="1">
    <citation type="journal article" date="2016" name="Mol. Biol. Evol.">
        <title>Genome-Wide Survey of Gut Fungi (Harpellales) Reveals the First Horizontally Transferred Ubiquitin Gene from a Mosquito Host.</title>
        <authorList>
            <person name="Wang Y."/>
            <person name="White M.M."/>
            <person name="Kvist S."/>
            <person name="Moncalvo J.M."/>
        </authorList>
    </citation>
    <scope>NUCLEOTIDE SEQUENCE [LARGE SCALE GENOMIC DNA]</scope>
    <source>
        <strain evidence="2 3">ALG-7-W6</strain>
    </source>
</reference>
<dbReference type="OrthoDB" id="5977738at2759"/>
<evidence type="ECO:0000313" key="1">
    <source>
        <dbReference type="EMBL" id="OLY80891.1"/>
    </source>
</evidence>
<accession>A0A1R0H9G6</accession>
<keyword evidence="3" id="KW-1185">Reference proteome</keyword>